<sequence>MLLLLYKRDKSRAETHRQDVKERGHSKAIFHDLYVKKKSGDILGEGG</sequence>
<organism evidence="1 2">
    <name type="scientific">Phocaeicola plebeius (strain DSM 17135 / JCM 12973 / CCUG 54634 / M2)</name>
    <name type="common">Bacteroides plebeius</name>
    <dbReference type="NCBI Taxonomy" id="484018"/>
    <lineage>
        <taxon>Bacteria</taxon>
        <taxon>Pseudomonadati</taxon>
        <taxon>Bacteroidota</taxon>
        <taxon>Bacteroidia</taxon>
        <taxon>Bacteroidales</taxon>
        <taxon>Bacteroidaceae</taxon>
        <taxon>Phocaeicola</taxon>
    </lineage>
</organism>
<dbReference type="HOGENOM" id="CLU_3164803_0_0_10"/>
<evidence type="ECO:0000313" key="2">
    <source>
        <dbReference type="Proteomes" id="UP000003452"/>
    </source>
</evidence>
<protein>
    <submittedName>
        <fullName evidence="1">Uncharacterized protein</fullName>
    </submittedName>
</protein>
<dbReference type="EMBL" id="ABQC02000024">
    <property type="protein sequence ID" value="EDY94060.1"/>
    <property type="molecule type" value="Genomic_DNA"/>
</dbReference>
<reference evidence="1 2" key="1">
    <citation type="submission" date="2008-08" db="EMBL/GenBank/DDBJ databases">
        <title>Draft genome sequence of Bacteroides plebeius (DSM 17135).</title>
        <authorList>
            <person name="Sudarsanam P."/>
            <person name="Ley R."/>
            <person name="Guruge J."/>
            <person name="Turnbaugh P.J."/>
            <person name="Mahowald M."/>
            <person name="Liep D."/>
            <person name="Gordon J."/>
        </authorList>
    </citation>
    <scope>NUCLEOTIDE SEQUENCE [LARGE SCALE GENOMIC DNA]</scope>
    <source>
        <strain evidence="2">DSM 17135 / JCM 12973 / M2</strain>
    </source>
</reference>
<comment type="caution">
    <text evidence="1">The sequence shown here is derived from an EMBL/GenBank/DDBJ whole genome shotgun (WGS) entry which is preliminary data.</text>
</comment>
<evidence type="ECO:0000313" key="1">
    <source>
        <dbReference type="EMBL" id="EDY94060.1"/>
    </source>
</evidence>
<gene>
    <name evidence="1" type="ORF">BACPLE_03504</name>
</gene>
<accession>B5D3B0</accession>
<proteinExistence type="predicted"/>
<name>B5D3B0_PHOPM</name>
<dbReference type="Proteomes" id="UP000003452">
    <property type="component" value="Unassembled WGS sequence"/>
</dbReference>
<reference evidence="1 2" key="2">
    <citation type="submission" date="2008-08" db="EMBL/GenBank/DDBJ databases">
        <authorList>
            <person name="Fulton L."/>
            <person name="Clifton S."/>
            <person name="Fulton B."/>
            <person name="Xu J."/>
            <person name="Minx P."/>
            <person name="Pepin K.H."/>
            <person name="Johnson M."/>
            <person name="Thiruvilangam P."/>
            <person name="Bhonagiri V."/>
            <person name="Nash W.E."/>
            <person name="Mardis E.R."/>
            <person name="Wilson R.K."/>
        </authorList>
    </citation>
    <scope>NUCLEOTIDE SEQUENCE [LARGE SCALE GENOMIC DNA]</scope>
    <source>
        <strain evidence="2">DSM 17135 / JCM 12973 / M2</strain>
    </source>
</reference>
<dbReference type="AlphaFoldDB" id="B5D3B0"/>